<dbReference type="InterPro" id="IPR002165">
    <property type="entry name" value="Plexin_repeat"/>
</dbReference>
<evidence type="ECO:0000256" key="10">
    <source>
        <dbReference type="ARBA" id="ARBA00023180"/>
    </source>
</evidence>
<dbReference type="Pfam" id="PF24981">
    <property type="entry name" value="Beta-prop_ATRN-LZTR1"/>
    <property type="match status" value="1"/>
</dbReference>
<dbReference type="Gene3D" id="2.60.120.290">
    <property type="entry name" value="Spermadhesin, CUB domain"/>
    <property type="match status" value="1"/>
</dbReference>
<dbReference type="InterPro" id="IPR002049">
    <property type="entry name" value="LE_dom"/>
</dbReference>
<evidence type="ECO:0000313" key="17">
    <source>
        <dbReference type="Proteomes" id="UP000038040"/>
    </source>
</evidence>
<evidence type="ECO:0000256" key="9">
    <source>
        <dbReference type="ARBA" id="ARBA00023157"/>
    </source>
</evidence>
<dbReference type="PROSITE" id="PS01180">
    <property type="entry name" value="CUB"/>
    <property type="match status" value="1"/>
</dbReference>
<dbReference type="SUPFAM" id="SSF49854">
    <property type="entry name" value="Spermadhesin, CUB domain"/>
    <property type="match status" value="1"/>
</dbReference>
<dbReference type="CDD" id="cd00041">
    <property type="entry name" value="CUB"/>
    <property type="match status" value="1"/>
</dbReference>
<evidence type="ECO:0000256" key="12">
    <source>
        <dbReference type="PROSITE-ProRule" id="PRU00460"/>
    </source>
</evidence>
<dbReference type="SUPFAM" id="SSF57196">
    <property type="entry name" value="EGF/Laminin"/>
    <property type="match status" value="1"/>
</dbReference>
<keyword evidence="9 12" id="KW-1015">Disulfide bond</keyword>
<evidence type="ECO:0000256" key="13">
    <source>
        <dbReference type="SAM" id="Phobius"/>
    </source>
</evidence>
<keyword evidence="18" id="KW-1185">Reference proteome</keyword>
<evidence type="ECO:0000256" key="11">
    <source>
        <dbReference type="ARBA" id="ARBA00023292"/>
    </source>
</evidence>
<dbReference type="EMBL" id="UYYG01001153">
    <property type="protein sequence ID" value="VDN55833.1"/>
    <property type="molecule type" value="Genomic_DNA"/>
</dbReference>
<dbReference type="Pfam" id="PF24972">
    <property type="entry name" value="GBD_ATRN"/>
    <property type="match status" value="1"/>
</dbReference>
<feature type="disulfide bond" evidence="12">
    <location>
        <begin position="998"/>
        <end position="1012"/>
    </location>
</feature>
<proteinExistence type="predicted"/>
<dbReference type="Proteomes" id="UP000274756">
    <property type="component" value="Unassembled WGS sequence"/>
</dbReference>
<dbReference type="SMART" id="SM00042">
    <property type="entry name" value="CUB"/>
    <property type="match status" value="1"/>
</dbReference>
<dbReference type="InterPro" id="IPR056863">
    <property type="entry name" value="LMN_ATRN_NET-like_EGF"/>
</dbReference>
<dbReference type="WBParaSite" id="DME_0000144601-mRNA-1">
    <property type="protein sequence ID" value="DME_0000144601-mRNA-1"/>
    <property type="gene ID" value="DME_0000144601"/>
</dbReference>
<dbReference type="Pfam" id="PF00431">
    <property type="entry name" value="CUB"/>
    <property type="match status" value="1"/>
</dbReference>
<reference evidence="19" key="1">
    <citation type="submission" date="2017-02" db="UniProtKB">
        <authorList>
            <consortium name="WormBaseParasite"/>
        </authorList>
    </citation>
    <scope>IDENTIFICATION</scope>
</reference>
<evidence type="ECO:0000256" key="4">
    <source>
        <dbReference type="ARBA" id="ARBA00022692"/>
    </source>
</evidence>
<evidence type="ECO:0000313" key="19">
    <source>
        <dbReference type="WBParaSite" id="DME_0000144601-mRNA-1"/>
    </source>
</evidence>
<dbReference type="Pfam" id="PF24973">
    <property type="entry name" value="EGF_LMN_ATRN"/>
    <property type="match status" value="1"/>
</dbReference>
<dbReference type="SMART" id="SM00423">
    <property type="entry name" value="PSI"/>
    <property type="match status" value="3"/>
</dbReference>
<dbReference type="Pfam" id="PF00053">
    <property type="entry name" value="EGF_laminin"/>
    <property type="match status" value="1"/>
</dbReference>
<feature type="domain" description="Laminin EGF-like" evidence="15">
    <location>
        <begin position="912"/>
        <end position="966"/>
    </location>
</feature>
<keyword evidence="2" id="KW-0880">Kelch repeat</keyword>
<feature type="domain" description="Laminin EGF-like" evidence="15">
    <location>
        <begin position="967"/>
        <end position="1014"/>
    </location>
</feature>
<keyword evidence="4 13" id="KW-0812">Transmembrane</keyword>
<dbReference type="InterPro" id="IPR000742">
    <property type="entry name" value="EGF"/>
</dbReference>
<keyword evidence="3" id="KW-0245">EGF-like domain</keyword>
<comment type="caution">
    <text evidence="12">Lacks conserved residue(s) required for the propagation of feature annotation.</text>
</comment>
<sequence>MAKPLDPFSQRCEAIKDLLGFSISTSDGGRRILKNSRAGANSISKNCDNKPCYQGKCEGGRCRCFAGWGGQQCDHCYGRSLLSDESEILTDGPKNYSSSSRCMWMISNDVYNTTLLLRLDSFVTECSWDHVYVYDGNGVYGEQLAAFSGMMSGIELIVKSGKAVVYFFSDLAFNMPGFNISFSYGRCPANCSKNGICLHGVCKCFDGFIGMTCERRICAKKDVGLPNSKACTSSGYCNEALKCVCNRRFHGDNCQAPTTSPVFDLVLTHNEIGGRASYTSVLLNDSVIFVVGGTHFLGSKFSYFQVIYDISNSIWKIPDISSSPVSRYDHSLVQYKNKLFMFGGVIYDRNITNELWSFDLLIHTWTLEHSGNSNPNELPYAVAGHKAYVIGDEMFVFFGYNPYYGYVYRVQKYNLGTKVWSISDDTGPHIQGRFGHSLISYIQDKKNIILIYGGYVPSNEGGYSGVTNMLIEYKCGSDQCWHRILSWGIAPVFRHSASLLNGMMIVIGGNGHNESTSTRTNDCYSTEVQAYDIECDTWFSLSVNSKSKILERYGHDSVAARDSIYIFGGFNGTMLSDIIKFTPAKCKDLKRPDDCRNMHEGIRCVYSSGSCKPMTADTGYTRPSFFSKHEISKEESQRCPTNWKRPNTYCGQEKNCLSCISSEGCGWCDLSSECITLDNDNLCRDFSMPVLSSNICPKNGNFRPCSFAHECFSCRQLNHCIWYPMKDAKWKCIGIQGKRIYIYLFINDSQGISYLEIGLEENHADGERIESSARTLSVLNTVRNASCPMPCSNYDGCDKCIKNQCMWCPTTRRCVRMDAYMISFPYGQCQSWITAANTLSNQRTCQLDPSDCSKQKTCGECQRVGPKCGWCDDGSGTGLGNCIPGNLDAPLNKSLCPTNGKSKWYFTTCSACQCNGHSNCTMKKRLENWIDEHSCTSCAHNTTGEHCQYCADGFFGDARNGGKCEECRCNGQATNCHRETGDCFCTTKGVTGRTCNKCDQKYFGDPENNQPCYYELTVDFIFTFKLDQDDPKDKYVNQINFFSIPHKRDTDVQFMVVCESSKMEKALVSMSINSSLFEGHPGMSKPLMARTICDENGIRRTYSANAEPGFFFGTDANTTFLVTIYNFSTPMKIQISFSQSPPINWILFFVIFAACFVVLLVVAGLLWMIKLRIEVFRRNQRRYDEIEQMASRPFASVRLELTCPRANLMATPISIEPCSNYRVGVFTLAVRLPTGGRQFTPYGTSGLALASTFCYLTQAQLGVLQAPETSDRQQNRKATLKRYIPFIRS</sequence>
<dbReference type="AlphaFoldDB" id="A0A0N4U3X3"/>
<evidence type="ECO:0000256" key="5">
    <source>
        <dbReference type="ARBA" id="ARBA00022729"/>
    </source>
</evidence>
<dbReference type="CDD" id="cd00055">
    <property type="entry name" value="EGF_Lam"/>
    <property type="match status" value="2"/>
</dbReference>
<feature type="disulfide bond" evidence="12">
    <location>
        <begin position="950"/>
        <end position="964"/>
    </location>
</feature>
<keyword evidence="8 13" id="KW-0472">Membrane</keyword>
<evidence type="ECO:0000313" key="16">
    <source>
        <dbReference type="EMBL" id="VDN55833.1"/>
    </source>
</evidence>
<organism evidence="17 19">
    <name type="scientific">Dracunculus medinensis</name>
    <name type="common">Guinea worm</name>
    <dbReference type="NCBI Taxonomy" id="318479"/>
    <lineage>
        <taxon>Eukaryota</taxon>
        <taxon>Metazoa</taxon>
        <taxon>Ecdysozoa</taxon>
        <taxon>Nematoda</taxon>
        <taxon>Chromadorea</taxon>
        <taxon>Rhabditida</taxon>
        <taxon>Spirurina</taxon>
        <taxon>Dracunculoidea</taxon>
        <taxon>Dracunculidae</taxon>
        <taxon>Dracunculus</taxon>
    </lineage>
</organism>
<evidence type="ECO:0000259" key="15">
    <source>
        <dbReference type="PROSITE" id="PS50027"/>
    </source>
</evidence>
<dbReference type="InterPro" id="IPR015915">
    <property type="entry name" value="Kelch-typ_b-propeller"/>
</dbReference>
<dbReference type="InterPro" id="IPR016201">
    <property type="entry name" value="PSI"/>
</dbReference>
<evidence type="ECO:0000256" key="8">
    <source>
        <dbReference type="ARBA" id="ARBA00023136"/>
    </source>
</evidence>
<comment type="subcellular location">
    <subcellularLocation>
        <location evidence="1">Membrane</location>
        <topology evidence="1">Single-pass membrane protein</topology>
    </subcellularLocation>
</comment>
<dbReference type="SMART" id="SM00181">
    <property type="entry name" value="EGF"/>
    <property type="match status" value="5"/>
</dbReference>
<dbReference type="PANTHER" id="PTHR46376:SF2">
    <property type="entry name" value="DISTRACTED, ISOFORM B"/>
    <property type="match status" value="1"/>
</dbReference>
<dbReference type="GO" id="GO:0005794">
    <property type="term" value="C:Golgi apparatus"/>
    <property type="evidence" value="ECO:0007669"/>
    <property type="project" value="TreeGrafter"/>
</dbReference>
<dbReference type="STRING" id="318479.A0A0N4U3X3"/>
<dbReference type="PROSITE" id="PS01248">
    <property type="entry name" value="EGF_LAM_1"/>
    <property type="match status" value="1"/>
</dbReference>
<evidence type="ECO:0000313" key="18">
    <source>
        <dbReference type="Proteomes" id="UP000274756"/>
    </source>
</evidence>
<dbReference type="InterPro" id="IPR056737">
    <property type="entry name" value="Beta-prop_ATRN-MKLN-like"/>
</dbReference>
<evidence type="ECO:0000256" key="7">
    <source>
        <dbReference type="ARBA" id="ARBA00022989"/>
    </source>
</evidence>
<dbReference type="InterPro" id="IPR035914">
    <property type="entry name" value="Sperma_CUB_dom_sf"/>
</dbReference>
<evidence type="ECO:0000256" key="6">
    <source>
        <dbReference type="ARBA" id="ARBA00022737"/>
    </source>
</evidence>
<accession>A0A0N4U3X3</accession>
<reference evidence="16 18" key="2">
    <citation type="submission" date="2018-11" db="EMBL/GenBank/DDBJ databases">
        <authorList>
            <consortium name="Pathogen Informatics"/>
        </authorList>
    </citation>
    <scope>NUCLEOTIDE SEQUENCE [LARGE SCALE GENOMIC DNA]</scope>
</reference>
<feature type="transmembrane region" description="Helical" evidence="13">
    <location>
        <begin position="1145"/>
        <end position="1169"/>
    </location>
</feature>
<name>A0A0N4U3X3_DRAME</name>
<dbReference type="Gene3D" id="2.10.25.10">
    <property type="entry name" value="Laminin"/>
    <property type="match status" value="2"/>
</dbReference>
<dbReference type="InterPro" id="IPR051568">
    <property type="entry name" value="LZTR1/Attractin"/>
</dbReference>
<keyword evidence="6" id="KW-0677">Repeat</keyword>
<dbReference type="GO" id="GO:0016020">
    <property type="term" value="C:membrane"/>
    <property type="evidence" value="ECO:0007669"/>
    <property type="project" value="UniProtKB-SubCell"/>
</dbReference>
<evidence type="ECO:0000256" key="1">
    <source>
        <dbReference type="ARBA" id="ARBA00004167"/>
    </source>
</evidence>
<feature type="domain" description="CUB" evidence="14">
    <location>
        <begin position="76"/>
        <end position="185"/>
    </location>
</feature>
<feature type="disulfide bond" evidence="12">
    <location>
        <begin position="938"/>
        <end position="947"/>
    </location>
</feature>
<dbReference type="PROSITE" id="PS50027">
    <property type="entry name" value="EGF_LAM_2"/>
    <property type="match status" value="2"/>
</dbReference>
<evidence type="ECO:0000259" key="14">
    <source>
        <dbReference type="PROSITE" id="PS01180"/>
    </source>
</evidence>
<dbReference type="SMART" id="SM00180">
    <property type="entry name" value="EGF_Lam"/>
    <property type="match status" value="2"/>
</dbReference>
<dbReference type="InterPro" id="IPR000859">
    <property type="entry name" value="CUB_dom"/>
</dbReference>
<protein>
    <submittedName>
        <fullName evidence="19">CUB domain-containing protein</fullName>
    </submittedName>
</protein>
<keyword evidence="5" id="KW-0732">Signal</keyword>
<keyword evidence="11 12" id="KW-0424">Laminin EGF-like domain</keyword>
<gene>
    <name evidence="16" type="ORF">DME_LOCUS5806</name>
</gene>
<dbReference type="Pfam" id="PF01437">
    <property type="entry name" value="PSI"/>
    <property type="match status" value="1"/>
</dbReference>
<dbReference type="PANTHER" id="PTHR46376">
    <property type="entry name" value="LEUCINE-ZIPPER-LIKE TRANSCRIPTIONAL REGULATOR 1"/>
    <property type="match status" value="1"/>
</dbReference>
<keyword evidence="7 13" id="KW-1133">Transmembrane helix</keyword>
<dbReference type="Gene3D" id="2.120.10.80">
    <property type="entry name" value="Kelch-type beta propeller"/>
    <property type="match status" value="1"/>
</dbReference>
<dbReference type="SUPFAM" id="SSF117281">
    <property type="entry name" value="Kelch motif"/>
    <property type="match status" value="1"/>
</dbReference>
<evidence type="ECO:0000256" key="2">
    <source>
        <dbReference type="ARBA" id="ARBA00022441"/>
    </source>
</evidence>
<keyword evidence="10" id="KW-0325">Glycoprotein</keyword>
<evidence type="ECO:0000256" key="3">
    <source>
        <dbReference type="ARBA" id="ARBA00022536"/>
    </source>
</evidence>
<dbReference type="OrthoDB" id="9998912at2759"/>
<dbReference type="InterPro" id="IPR056732">
    <property type="entry name" value="GBD_ATRN"/>
</dbReference>
<dbReference type="Proteomes" id="UP000038040">
    <property type="component" value="Unplaced"/>
</dbReference>